<dbReference type="RefSeq" id="WP_186853002.1">
    <property type="nucleotide sequence ID" value="NZ_JACOPO010000006.1"/>
</dbReference>
<protein>
    <submittedName>
        <fullName evidence="1">Uncharacterized protein</fullName>
    </submittedName>
</protein>
<gene>
    <name evidence="1" type="ORF">H8S11_09840</name>
</gene>
<organism evidence="1 2">
    <name type="scientific">Flintibacter hominis</name>
    <dbReference type="NCBI Taxonomy" id="2763048"/>
    <lineage>
        <taxon>Bacteria</taxon>
        <taxon>Bacillati</taxon>
        <taxon>Bacillota</taxon>
        <taxon>Clostridia</taxon>
        <taxon>Eubacteriales</taxon>
        <taxon>Flintibacter</taxon>
    </lineage>
</organism>
<dbReference type="EMBL" id="JACOPO010000006">
    <property type="protein sequence ID" value="MBC5723115.1"/>
    <property type="molecule type" value="Genomic_DNA"/>
</dbReference>
<sequence length="141" mass="15420">METDTVLEVAMAGMLQFNEGSRDIIPCRLVCRGIFIAPNIGTLLFFCKRVPDDMIGPHPSRGIGTGKGKRSFLVGGEKGDPSALIQIFVLMREMEEIEDLPDETVDESISTERKTLFFTLHTFLLVLEALGGGLSLEMDGG</sequence>
<evidence type="ECO:0000313" key="1">
    <source>
        <dbReference type="EMBL" id="MBC5723115.1"/>
    </source>
</evidence>
<accession>A0A8J6IYI4</accession>
<comment type="caution">
    <text evidence="1">The sequence shown here is derived from an EMBL/GenBank/DDBJ whole genome shotgun (WGS) entry which is preliminary data.</text>
</comment>
<dbReference type="Proteomes" id="UP000628736">
    <property type="component" value="Unassembled WGS sequence"/>
</dbReference>
<dbReference type="AlphaFoldDB" id="A0A8J6IYI4"/>
<keyword evidence="2" id="KW-1185">Reference proteome</keyword>
<reference evidence="1" key="1">
    <citation type="submission" date="2020-08" db="EMBL/GenBank/DDBJ databases">
        <title>Genome public.</title>
        <authorList>
            <person name="Liu C."/>
            <person name="Sun Q."/>
        </authorList>
    </citation>
    <scope>NUCLEOTIDE SEQUENCE</scope>
    <source>
        <strain evidence="1">NSJ-23</strain>
    </source>
</reference>
<proteinExistence type="predicted"/>
<evidence type="ECO:0000313" key="2">
    <source>
        <dbReference type="Proteomes" id="UP000628736"/>
    </source>
</evidence>
<name>A0A8J6IYI4_9FIRM</name>